<name>W6U8P2_ECHGR</name>
<accession>W6U8P2</accession>
<dbReference type="EMBL" id="APAU02000205">
    <property type="protein sequence ID" value="EUB54862.1"/>
    <property type="molecule type" value="Genomic_DNA"/>
</dbReference>
<dbReference type="Proteomes" id="UP000019149">
    <property type="component" value="Unassembled WGS sequence"/>
</dbReference>
<dbReference type="KEGG" id="egl:EGR_10280"/>
<evidence type="ECO:0000313" key="1">
    <source>
        <dbReference type="EMBL" id="EUB54862.1"/>
    </source>
</evidence>
<dbReference type="RefSeq" id="XP_024346058.1">
    <property type="nucleotide sequence ID" value="XM_024499529.1"/>
</dbReference>
<dbReference type="GeneID" id="36345995"/>
<organism evidence="1 2">
    <name type="scientific">Echinococcus granulosus</name>
    <name type="common">Hydatid tapeworm</name>
    <dbReference type="NCBI Taxonomy" id="6210"/>
    <lineage>
        <taxon>Eukaryota</taxon>
        <taxon>Metazoa</taxon>
        <taxon>Spiralia</taxon>
        <taxon>Lophotrochozoa</taxon>
        <taxon>Platyhelminthes</taxon>
        <taxon>Cestoda</taxon>
        <taxon>Eucestoda</taxon>
        <taxon>Cyclophyllidea</taxon>
        <taxon>Taeniidae</taxon>
        <taxon>Echinococcus</taxon>
        <taxon>Echinococcus granulosus group</taxon>
    </lineage>
</organism>
<reference evidence="1 2" key="1">
    <citation type="journal article" date="2013" name="Nat. Genet.">
        <title>The genome of the hydatid tapeworm Echinococcus granulosus.</title>
        <authorList>
            <person name="Zheng H."/>
            <person name="Zhang W."/>
            <person name="Zhang L."/>
            <person name="Zhang Z."/>
            <person name="Li J."/>
            <person name="Lu G."/>
            <person name="Zhu Y."/>
            <person name="Wang Y."/>
            <person name="Huang Y."/>
            <person name="Liu J."/>
            <person name="Kang H."/>
            <person name="Chen J."/>
            <person name="Wang L."/>
            <person name="Chen A."/>
            <person name="Yu S."/>
            <person name="Gao Z."/>
            <person name="Jin L."/>
            <person name="Gu W."/>
            <person name="Wang Z."/>
            <person name="Zhao L."/>
            <person name="Shi B."/>
            <person name="Wen H."/>
            <person name="Lin R."/>
            <person name="Jones M.K."/>
            <person name="Brejova B."/>
            <person name="Vinar T."/>
            <person name="Zhao G."/>
            <person name="McManus D.P."/>
            <person name="Chen Z."/>
            <person name="Zhou Y."/>
            <person name="Wang S."/>
        </authorList>
    </citation>
    <scope>NUCLEOTIDE SEQUENCE [LARGE SCALE GENOMIC DNA]</scope>
</reference>
<comment type="caution">
    <text evidence="1">The sequence shown here is derived from an EMBL/GenBank/DDBJ whole genome shotgun (WGS) entry which is preliminary data.</text>
</comment>
<dbReference type="CTD" id="36345995"/>
<evidence type="ECO:0000313" key="2">
    <source>
        <dbReference type="Proteomes" id="UP000019149"/>
    </source>
</evidence>
<gene>
    <name evidence="1" type="ORF">EGR_10280</name>
</gene>
<protein>
    <submittedName>
        <fullName evidence="1">Uncharacterized protein</fullName>
    </submittedName>
</protein>
<proteinExistence type="predicted"/>
<dbReference type="AlphaFoldDB" id="W6U8P2"/>
<keyword evidence="2" id="KW-1185">Reference proteome</keyword>
<sequence>MGGSAFINLQVQRYVGFQKMLLLRMPCTNAYTGTRKICD</sequence>